<proteinExistence type="predicted"/>
<sequence length="89" mass="10598">MLSSDMPKRMEDERKKRKLWWEKRMAKAVEAVREKMGYLNSRKMVFQVPIVSLFRLVNNKEKNANLAASTTLGRKLVLPRRRRVTNMFS</sequence>
<name>A0A8X6UP86_NEPPI</name>
<reference evidence="1" key="1">
    <citation type="submission" date="2020-08" db="EMBL/GenBank/DDBJ databases">
        <title>Multicomponent nature underlies the extraordinary mechanical properties of spider dragline silk.</title>
        <authorList>
            <person name="Kono N."/>
            <person name="Nakamura H."/>
            <person name="Mori M."/>
            <person name="Yoshida Y."/>
            <person name="Ohtoshi R."/>
            <person name="Malay A.D."/>
            <person name="Moran D.A.P."/>
            <person name="Tomita M."/>
            <person name="Numata K."/>
            <person name="Arakawa K."/>
        </authorList>
    </citation>
    <scope>NUCLEOTIDE SEQUENCE</scope>
</reference>
<dbReference type="AlphaFoldDB" id="A0A8X6UP86"/>
<keyword evidence="2" id="KW-1185">Reference proteome</keyword>
<protein>
    <submittedName>
        <fullName evidence="1">Uncharacterized protein</fullName>
    </submittedName>
</protein>
<organism evidence="1 2">
    <name type="scientific">Nephila pilipes</name>
    <name type="common">Giant wood spider</name>
    <name type="synonym">Nephila maculata</name>
    <dbReference type="NCBI Taxonomy" id="299642"/>
    <lineage>
        <taxon>Eukaryota</taxon>
        <taxon>Metazoa</taxon>
        <taxon>Ecdysozoa</taxon>
        <taxon>Arthropoda</taxon>
        <taxon>Chelicerata</taxon>
        <taxon>Arachnida</taxon>
        <taxon>Araneae</taxon>
        <taxon>Araneomorphae</taxon>
        <taxon>Entelegynae</taxon>
        <taxon>Araneoidea</taxon>
        <taxon>Nephilidae</taxon>
        <taxon>Nephila</taxon>
    </lineage>
</organism>
<dbReference type="Proteomes" id="UP000887013">
    <property type="component" value="Unassembled WGS sequence"/>
</dbReference>
<accession>A0A8X6UP86</accession>
<evidence type="ECO:0000313" key="2">
    <source>
        <dbReference type="Proteomes" id="UP000887013"/>
    </source>
</evidence>
<dbReference type="EMBL" id="BMAW01130694">
    <property type="protein sequence ID" value="GFU36150.1"/>
    <property type="molecule type" value="Genomic_DNA"/>
</dbReference>
<evidence type="ECO:0000313" key="1">
    <source>
        <dbReference type="EMBL" id="GFU36150.1"/>
    </source>
</evidence>
<comment type="caution">
    <text evidence="1">The sequence shown here is derived from an EMBL/GenBank/DDBJ whole genome shotgun (WGS) entry which is preliminary data.</text>
</comment>
<gene>
    <name evidence="1" type="ORF">NPIL_434991</name>
</gene>